<feature type="domain" description="Pyrrolo-quinoline quinone repeat" evidence="2">
    <location>
        <begin position="67"/>
        <end position="229"/>
    </location>
</feature>
<dbReference type="GeneID" id="56029250"/>
<dbReference type="AlphaFoldDB" id="A0A7D5KMW7"/>
<dbReference type="Pfam" id="PF13360">
    <property type="entry name" value="PQQ_2"/>
    <property type="match status" value="2"/>
</dbReference>
<accession>A0A7D5KMW7</accession>
<protein>
    <submittedName>
        <fullName evidence="3">PQQ-like beta-propeller repeat protein</fullName>
    </submittedName>
</protein>
<evidence type="ECO:0000259" key="2">
    <source>
        <dbReference type="Pfam" id="PF13360"/>
    </source>
</evidence>
<evidence type="ECO:0000256" key="1">
    <source>
        <dbReference type="SAM" id="MobiDB-lite"/>
    </source>
</evidence>
<dbReference type="SMART" id="SM00564">
    <property type="entry name" value="PQQ"/>
    <property type="match status" value="4"/>
</dbReference>
<name>A0A7D5KMW7_9EURY</name>
<feature type="compositionally biased region" description="Polar residues" evidence="1">
    <location>
        <begin position="34"/>
        <end position="53"/>
    </location>
</feature>
<feature type="region of interest" description="Disordered" evidence="1">
    <location>
        <begin position="20"/>
        <end position="64"/>
    </location>
</feature>
<dbReference type="Proteomes" id="UP000509750">
    <property type="component" value="Chromosome"/>
</dbReference>
<dbReference type="OrthoDB" id="8638at2157"/>
<dbReference type="InterPro" id="IPR015943">
    <property type="entry name" value="WD40/YVTN_repeat-like_dom_sf"/>
</dbReference>
<dbReference type="InterPro" id="IPR002372">
    <property type="entry name" value="PQQ_rpt_dom"/>
</dbReference>
<dbReference type="Gene3D" id="2.130.10.10">
    <property type="entry name" value="YVTN repeat-like/Quinoprotein amine dehydrogenase"/>
    <property type="match status" value="1"/>
</dbReference>
<dbReference type="KEGG" id="halg:HUG10_10415"/>
<evidence type="ECO:0000313" key="3">
    <source>
        <dbReference type="EMBL" id="QLG27942.1"/>
    </source>
</evidence>
<sequence length="459" mass="49077">MVSRRTALRLAGAALLPAVAGCSDRTGGTREPTDSPSASPTGSGTNDPLTEPSSTPPDDLPEWKPAWTRSVEEQHVLGLDTHDGAVYASLSSEGGPSAVAALDPTDGTELWHTSTPGELEGRAYAEPNDGDDRWGVTVTDDRVFAVTGHADEYEWTALRALDRATGEVGWSMRHERSLAVRGVHDGTVYVTSREFFEPEHSHDTPEEPLPTELFAVDVADGTLRWSYPFAGVADVAVSPEGVVVAAGTELTCLDHDGSKRFDVDTGTEGRALAATADRVFFLGDDDTMGRPVHWYAFDGTREWGERRPVREALLDRDRGVLYAAGDETLALDTDGSVAWRAPVHGGHPLLLGPDRGTLYTRGGGARTEAFGLPDGEHRWSFDPRERYAWPTAASADVAVVEGYAEGRSLYAVDADAGEATRRRSFGERASLFTVEVAGGYALVGTGDASVVALPLERAA</sequence>
<reference evidence="3 4" key="1">
    <citation type="submission" date="2020-07" db="EMBL/GenBank/DDBJ databases">
        <title>Gai3-2, isolated from salt lake.</title>
        <authorList>
            <person name="Cui H."/>
            <person name="Shi X."/>
        </authorList>
    </citation>
    <scope>NUCLEOTIDE SEQUENCE [LARGE SCALE GENOMIC DNA]</scope>
    <source>
        <strain evidence="3 4">Gai3-2</strain>
    </source>
</reference>
<dbReference type="InterPro" id="IPR018391">
    <property type="entry name" value="PQQ_b-propeller_rpt"/>
</dbReference>
<proteinExistence type="predicted"/>
<feature type="domain" description="Pyrrolo-quinoline quinone repeat" evidence="2">
    <location>
        <begin position="329"/>
        <end position="453"/>
    </location>
</feature>
<dbReference type="SUPFAM" id="SSF50998">
    <property type="entry name" value="Quinoprotein alcohol dehydrogenase-like"/>
    <property type="match status" value="1"/>
</dbReference>
<dbReference type="RefSeq" id="WP_179169517.1">
    <property type="nucleotide sequence ID" value="NZ_CP058529.1"/>
</dbReference>
<dbReference type="PANTHER" id="PTHR34512:SF30">
    <property type="entry name" value="OUTER MEMBRANE PROTEIN ASSEMBLY FACTOR BAMB"/>
    <property type="match status" value="1"/>
</dbReference>
<dbReference type="PANTHER" id="PTHR34512">
    <property type="entry name" value="CELL SURFACE PROTEIN"/>
    <property type="match status" value="1"/>
</dbReference>
<keyword evidence="4" id="KW-1185">Reference proteome</keyword>
<gene>
    <name evidence="3" type="ORF">HUG10_10415</name>
</gene>
<organism evidence="3 4">
    <name type="scientific">Halorarum halophilum</name>
    <dbReference type="NCBI Taxonomy" id="2743090"/>
    <lineage>
        <taxon>Archaea</taxon>
        <taxon>Methanobacteriati</taxon>
        <taxon>Methanobacteriota</taxon>
        <taxon>Stenosarchaea group</taxon>
        <taxon>Halobacteria</taxon>
        <taxon>Halobacteriales</taxon>
        <taxon>Haloferacaceae</taxon>
        <taxon>Halorarum</taxon>
    </lineage>
</organism>
<dbReference type="EMBL" id="CP058529">
    <property type="protein sequence ID" value="QLG27942.1"/>
    <property type="molecule type" value="Genomic_DNA"/>
</dbReference>
<dbReference type="InterPro" id="IPR011047">
    <property type="entry name" value="Quinoprotein_ADH-like_sf"/>
</dbReference>
<dbReference type="Gene3D" id="2.40.10.480">
    <property type="match status" value="2"/>
</dbReference>
<dbReference type="PROSITE" id="PS51257">
    <property type="entry name" value="PROKAR_LIPOPROTEIN"/>
    <property type="match status" value="1"/>
</dbReference>
<evidence type="ECO:0000313" key="4">
    <source>
        <dbReference type="Proteomes" id="UP000509750"/>
    </source>
</evidence>